<dbReference type="EMBL" id="BSCI01000005">
    <property type="protein sequence ID" value="GLG86533.1"/>
    <property type="molecule type" value="Genomic_DNA"/>
</dbReference>
<accession>A0AA37VE69</accession>
<gene>
    <name evidence="1" type="ORF">comes_10780</name>
</gene>
<reference evidence="1" key="2">
    <citation type="submission" date="2022-11" db="EMBL/GenBank/DDBJ databases">
        <title>Draft genome sequence of Coprococcus comes strain 31264.</title>
        <authorList>
            <person name="Hisatomi A."/>
            <person name="Ohkuma M."/>
            <person name="Sakamoto M."/>
        </authorList>
    </citation>
    <scope>NUCLEOTIDE SEQUENCE</scope>
    <source>
        <strain evidence="1">JCM 31264</strain>
    </source>
</reference>
<protein>
    <submittedName>
        <fullName evidence="1">Uncharacterized protein</fullName>
    </submittedName>
</protein>
<evidence type="ECO:0000313" key="1">
    <source>
        <dbReference type="EMBL" id="GLG86533.1"/>
    </source>
</evidence>
<comment type="caution">
    <text evidence="1">The sequence shown here is derived from an EMBL/GenBank/DDBJ whole genome shotgun (WGS) entry which is preliminary data.</text>
</comment>
<dbReference type="InterPro" id="IPR029078">
    <property type="entry name" value="Imm44"/>
</dbReference>
<proteinExistence type="predicted"/>
<dbReference type="AlphaFoldDB" id="A0AA37VE69"/>
<organism evidence="1 2">
    <name type="scientific">Coprococcus comes</name>
    <dbReference type="NCBI Taxonomy" id="410072"/>
    <lineage>
        <taxon>Bacteria</taxon>
        <taxon>Bacillati</taxon>
        <taxon>Bacillota</taxon>
        <taxon>Clostridia</taxon>
        <taxon>Lachnospirales</taxon>
        <taxon>Lachnospiraceae</taxon>
        <taxon>Coprococcus</taxon>
    </lineage>
</organism>
<name>A0AA37VE69_9FIRM</name>
<dbReference type="GeneID" id="97328219"/>
<reference evidence="1" key="1">
    <citation type="submission" date="2022-09" db="EMBL/GenBank/DDBJ databases">
        <title>Draft genome sequence of Coprococcus comes strain 31264.</title>
        <authorList>
            <person name="Atsushi H."/>
            <person name="Moriya O."/>
            <person name="Mitsuo S."/>
        </authorList>
    </citation>
    <scope>NUCLEOTIDE SEQUENCE</scope>
    <source>
        <strain evidence="1">JCM 31264</strain>
    </source>
</reference>
<sequence>MELNINSPSYFTKQYGVIDEIYSMCRGISKHVENKQYSDLVDIVGITPIIAPKDIIEQGLFKQEKKCDIKYGFASVSLWIDYDEYLKADITDKQIMIVKNILASIKTISRKAKIDYKQFCEDIFQYCKLINLPIESNLKV</sequence>
<evidence type="ECO:0000313" key="2">
    <source>
        <dbReference type="Proteomes" id="UP001145109"/>
    </source>
</evidence>
<dbReference type="RefSeq" id="WP_015513343.1">
    <property type="nucleotide sequence ID" value="NZ_BSCI01000005.1"/>
</dbReference>
<dbReference type="Proteomes" id="UP001145109">
    <property type="component" value="Unassembled WGS sequence"/>
</dbReference>
<dbReference type="Pfam" id="PF15571">
    <property type="entry name" value="Imm44"/>
    <property type="match status" value="1"/>
</dbReference>